<dbReference type="Proteomes" id="UP000262939">
    <property type="component" value="Unassembled WGS sequence"/>
</dbReference>
<sequence>MPDNLTNVINKEIANFSLLYTKLHNYHWFVNGPHFFELHTKLEELYNEAAANIDEMAERLLAIGEKPAATIKEYMDLTTLEEATGQESTDDMVQSVISDFEKISKELDEGIELSNQADDDVTADLITGMKRSLDKHAWMLRAYLGK</sequence>
<evidence type="ECO:0000256" key="1">
    <source>
        <dbReference type="ARBA" id="ARBA00009497"/>
    </source>
</evidence>
<dbReference type="InterPro" id="IPR002177">
    <property type="entry name" value="DPS_DNA-bd"/>
</dbReference>
<dbReference type="Pfam" id="PF00210">
    <property type="entry name" value="Ferritin"/>
    <property type="match status" value="1"/>
</dbReference>
<dbReference type="PROSITE" id="PS00819">
    <property type="entry name" value="DPS_2"/>
    <property type="match status" value="1"/>
</dbReference>
<dbReference type="InterPro" id="IPR023188">
    <property type="entry name" value="DPS_DNA-bd_CS"/>
</dbReference>
<protein>
    <submittedName>
        <fullName evidence="4">DNA starvation/stationary phase protection protein</fullName>
    </submittedName>
</protein>
<comment type="similarity">
    <text evidence="1 2">Belongs to the Dps family.</text>
</comment>
<dbReference type="Gene3D" id="1.20.1260.10">
    <property type="match status" value="1"/>
</dbReference>
<organism evidence="4 5">
    <name type="scientific">Peribacillus glennii</name>
    <dbReference type="NCBI Taxonomy" id="2303991"/>
    <lineage>
        <taxon>Bacteria</taxon>
        <taxon>Bacillati</taxon>
        <taxon>Bacillota</taxon>
        <taxon>Bacilli</taxon>
        <taxon>Bacillales</taxon>
        <taxon>Bacillaceae</taxon>
        <taxon>Peribacillus</taxon>
    </lineage>
</organism>
<dbReference type="PANTHER" id="PTHR42932">
    <property type="entry name" value="GENERAL STRESS PROTEIN 20U"/>
    <property type="match status" value="1"/>
</dbReference>
<evidence type="ECO:0000313" key="4">
    <source>
        <dbReference type="EMBL" id="RFU66295.1"/>
    </source>
</evidence>
<reference evidence="4 5" key="1">
    <citation type="submission" date="2018-08" db="EMBL/GenBank/DDBJ databases">
        <title>Bacillus chawlae sp. nov., Bacillus glennii sp. nov., and Bacillus saganii sp. nov. Isolated from the Vehicle Assembly Building at Kennedy Space Center where the Viking Spacecraft were Assembled.</title>
        <authorList>
            <person name="Seuylemezian A."/>
            <person name="Vaishampayan P."/>
        </authorList>
    </citation>
    <scope>NUCLEOTIDE SEQUENCE [LARGE SCALE GENOMIC DNA]</scope>
    <source>
        <strain evidence="4 5">V44-8</strain>
    </source>
</reference>
<dbReference type="PANTHER" id="PTHR42932:SF1">
    <property type="entry name" value="GENERAL STRESS PROTEIN 20U"/>
    <property type="match status" value="1"/>
</dbReference>
<evidence type="ECO:0000259" key="3">
    <source>
        <dbReference type="Pfam" id="PF00210"/>
    </source>
</evidence>
<dbReference type="GO" id="GO:0016722">
    <property type="term" value="F:oxidoreductase activity, acting on metal ions"/>
    <property type="evidence" value="ECO:0007669"/>
    <property type="project" value="InterPro"/>
</dbReference>
<dbReference type="OrthoDB" id="9797023at2"/>
<keyword evidence="5" id="KW-1185">Reference proteome</keyword>
<dbReference type="PIRSF" id="PIRSF005900">
    <property type="entry name" value="Dps"/>
    <property type="match status" value="1"/>
</dbReference>
<proteinExistence type="inferred from homology"/>
<dbReference type="EMBL" id="QVTD01000002">
    <property type="protein sequence ID" value="RFU66295.1"/>
    <property type="molecule type" value="Genomic_DNA"/>
</dbReference>
<dbReference type="InterPro" id="IPR009078">
    <property type="entry name" value="Ferritin-like_SF"/>
</dbReference>
<dbReference type="CDD" id="cd01043">
    <property type="entry name" value="DPS"/>
    <property type="match status" value="1"/>
</dbReference>
<dbReference type="PROSITE" id="PS00818">
    <property type="entry name" value="DPS_1"/>
    <property type="match status" value="1"/>
</dbReference>
<evidence type="ECO:0000313" key="5">
    <source>
        <dbReference type="Proteomes" id="UP000262939"/>
    </source>
</evidence>
<gene>
    <name evidence="4" type="ORF">D0466_01605</name>
</gene>
<feature type="domain" description="Ferritin/DPS" evidence="3">
    <location>
        <begin position="9"/>
        <end position="146"/>
    </location>
</feature>
<evidence type="ECO:0000256" key="2">
    <source>
        <dbReference type="RuleBase" id="RU003875"/>
    </source>
</evidence>
<dbReference type="InterPro" id="IPR012347">
    <property type="entry name" value="Ferritin-like"/>
</dbReference>
<dbReference type="SUPFAM" id="SSF47240">
    <property type="entry name" value="Ferritin-like"/>
    <property type="match status" value="1"/>
</dbReference>
<comment type="caution">
    <text evidence="4">The sequence shown here is derived from an EMBL/GenBank/DDBJ whole genome shotgun (WGS) entry which is preliminary data.</text>
</comment>
<dbReference type="RefSeq" id="WP_117320817.1">
    <property type="nucleotide sequence ID" value="NZ_QVTD01000002.1"/>
</dbReference>
<dbReference type="PRINTS" id="PR01346">
    <property type="entry name" value="HELNAPAPROT"/>
</dbReference>
<dbReference type="AlphaFoldDB" id="A0A372LIT6"/>
<accession>A0A372LIT6</accession>
<name>A0A372LIT6_9BACI</name>
<dbReference type="GO" id="GO:0008199">
    <property type="term" value="F:ferric iron binding"/>
    <property type="evidence" value="ECO:0007669"/>
    <property type="project" value="InterPro"/>
</dbReference>
<dbReference type="InterPro" id="IPR008331">
    <property type="entry name" value="Ferritin_DPS_dom"/>
</dbReference>